<gene>
    <name evidence="5" type="ORF">RHODGE_RHODGE_01001</name>
</gene>
<dbReference type="GO" id="GO:0003676">
    <property type="term" value="F:nucleic acid binding"/>
    <property type="evidence" value="ECO:0007669"/>
    <property type="project" value="InterPro"/>
</dbReference>
<dbReference type="InterPro" id="IPR011856">
    <property type="entry name" value="tRNA_endonuc-like_dom_sf"/>
</dbReference>
<comment type="cofactor">
    <cofactor evidence="1">
        <name>Mg(2+)</name>
        <dbReference type="ChEBI" id="CHEBI:18420"/>
    </cofactor>
</comment>
<organism evidence="5 6">
    <name type="scientific">Rhodoplanes serenus</name>
    <dbReference type="NCBI Taxonomy" id="200615"/>
    <lineage>
        <taxon>Bacteria</taxon>
        <taxon>Pseudomonadati</taxon>
        <taxon>Pseudomonadota</taxon>
        <taxon>Alphaproteobacteria</taxon>
        <taxon>Hyphomicrobiales</taxon>
        <taxon>Nitrobacteraceae</taxon>
        <taxon>Rhodoplanes</taxon>
    </lineage>
</organism>
<evidence type="ECO:0000256" key="2">
    <source>
        <dbReference type="ARBA" id="ARBA00022722"/>
    </source>
</evidence>
<proteinExistence type="predicted"/>
<dbReference type="Gene3D" id="3.40.1350.10">
    <property type="match status" value="1"/>
</dbReference>
<dbReference type="GO" id="GO:0004518">
    <property type="term" value="F:nuclease activity"/>
    <property type="evidence" value="ECO:0007669"/>
    <property type="project" value="UniProtKB-KW"/>
</dbReference>
<keyword evidence="2" id="KW-0540">Nuclease</keyword>
<feature type="domain" description="VRR-NUC" evidence="4">
    <location>
        <begin position="1"/>
        <end position="93"/>
    </location>
</feature>
<name>A0A3S4F827_9BRAD</name>
<dbReference type="EMBL" id="UWOC01000077">
    <property type="protein sequence ID" value="VCU07851.1"/>
    <property type="molecule type" value="Genomic_DNA"/>
</dbReference>
<evidence type="ECO:0000259" key="4">
    <source>
        <dbReference type="SMART" id="SM00990"/>
    </source>
</evidence>
<dbReference type="SMART" id="SM00990">
    <property type="entry name" value="VRR_NUC"/>
    <property type="match status" value="1"/>
</dbReference>
<evidence type="ECO:0000313" key="5">
    <source>
        <dbReference type="EMBL" id="VCU07851.1"/>
    </source>
</evidence>
<dbReference type="RefSeq" id="WP_129608024.1">
    <property type="nucleotide sequence ID" value="NZ_UWOC01000077.1"/>
</dbReference>
<dbReference type="Proteomes" id="UP000289200">
    <property type="component" value="Unassembled WGS sequence"/>
</dbReference>
<dbReference type="GO" id="GO:0016788">
    <property type="term" value="F:hydrolase activity, acting on ester bonds"/>
    <property type="evidence" value="ECO:0007669"/>
    <property type="project" value="InterPro"/>
</dbReference>
<evidence type="ECO:0000313" key="6">
    <source>
        <dbReference type="Proteomes" id="UP000289200"/>
    </source>
</evidence>
<comment type="caution">
    <text evidence="5">The sequence shown here is derived from an EMBL/GenBank/DDBJ whole genome shotgun (WGS) entry which is preliminary data.</text>
</comment>
<sequence length="142" mass="15175">MQQHVVKLLEAYGRPDIEWHHVPNGEHRAPRTAGRLKTLGTHAGVADLMLTIDGRSYAVELKTVTGRQSAAQQRWQERFERAGGLYFVARGLDQAIAVLTGIGAFRAGITIISAPDGSGVRTRLGAEAPAATRSPRAAGVPA</sequence>
<keyword evidence="3" id="KW-0378">Hydrolase</keyword>
<keyword evidence="6" id="KW-1185">Reference proteome</keyword>
<evidence type="ECO:0000256" key="1">
    <source>
        <dbReference type="ARBA" id="ARBA00001946"/>
    </source>
</evidence>
<dbReference type="AlphaFoldDB" id="A0A3S4F827"/>
<reference evidence="6" key="1">
    <citation type="submission" date="2018-10" db="EMBL/GenBank/DDBJ databases">
        <authorList>
            <person name="Peiro R."/>
            <person name="Begona"/>
            <person name="Cbmso G."/>
            <person name="Lopez M."/>
            <person name="Gonzalez S."/>
            <person name="Sacristan E."/>
            <person name="Castillo E."/>
        </authorList>
    </citation>
    <scope>NUCLEOTIDE SEQUENCE [LARGE SCALE GENOMIC DNA]</scope>
</reference>
<dbReference type="InterPro" id="IPR014883">
    <property type="entry name" value="VRR_NUC"/>
</dbReference>
<protein>
    <recommendedName>
        <fullName evidence="4">VRR-NUC domain-containing protein</fullName>
    </recommendedName>
</protein>
<dbReference type="OrthoDB" id="8227126at2"/>
<accession>A0A3S4F827</accession>
<evidence type="ECO:0000256" key="3">
    <source>
        <dbReference type="ARBA" id="ARBA00022801"/>
    </source>
</evidence>